<protein>
    <submittedName>
        <fullName evidence="1">Uncharacterized protein</fullName>
    </submittedName>
</protein>
<proteinExistence type="predicted"/>
<keyword evidence="2" id="KW-1185">Reference proteome</keyword>
<dbReference type="EMBL" id="JXTB01000040">
    <property type="protein sequence ID" value="PON72314.1"/>
    <property type="molecule type" value="Genomic_DNA"/>
</dbReference>
<organism evidence="1 2">
    <name type="scientific">Parasponia andersonii</name>
    <name type="common">Sponia andersonii</name>
    <dbReference type="NCBI Taxonomy" id="3476"/>
    <lineage>
        <taxon>Eukaryota</taxon>
        <taxon>Viridiplantae</taxon>
        <taxon>Streptophyta</taxon>
        <taxon>Embryophyta</taxon>
        <taxon>Tracheophyta</taxon>
        <taxon>Spermatophyta</taxon>
        <taxon>Magnoliopsida</taxon>
        <taxon>eudicotyledons</taxon>
        <taxon>Gunneridae</taxon>
        <taxon>Pentapetalae</taxon>
        <taxon>rosids</taxon>
        <taxon>fabids</taxon>
        <taxon>Rosales</taxon>
        <taxon>Cannabaceae</taxon>
        <taxon>Parasponia</taxon>
    </lineage>
</organism>
<reference evidence="2" key="1">
    <citation type="submission" date="2016-06" db="EMBL/GenBank/DDBJ databases">
        <title>Parallel loss of symbiosis genes in relatives of nitrogen-fixing non-legume Parasponia.</title>
        <authorList>
            <person name="Van Velzen R."/>
            <person name="Holmer R."/>
            <person name="Bu F."/>
            <person name="Rutten L."/>
            <person name="Van Zeijl A."/>
            <person name="Liu W."/>
            <person name="Santuari L."/>
            <person name="Cao Q."/>
            <person name="Sharma T."/>
            <person name="Shen D."/>
            <person name="Roswanjaya Y."/>
            <person name="Wardhani T."/>
            <person name="Kalhor M.S."/>
            <person name="Jansen J."/>
            <person name="Van den Hoogen J."/>
            <person name="Gungor B."/>
            <person name="Hartog M."/>
            <person name="Hontelez J."/>
            <person name="Verver J."/>
            <person name="Yang W.-C."/>
            <person name="Schijlen E."/>
            <person name="Repin R."/>
            <person name="Schilthuizen M."/>
            <person name="Schranz E."/>
            <person name="Heidstra R."/>
            <person name="Miyata K."/>
            <person name="Fedorova E."/>
            <person name="Kohlen W."/>
            <person name="Bisseling T."/>
            <person name="Smit S."/>
            <person name="Geurts R."/>
        </authorList>
    </citation>
    <scope>NUCLEOTIDE SEQUENCE [LARGE SCALE GENOMIC DNA]</scope>
    <source>
        <strain evidence="2">cv. WU1-14</strain>
    </source>
</reference>
<dbReference type="Proteomes" id="UP000237105">
    <property type="component" value="Unassembled WGS sequence"/>
</dbReference>
<name>A0A2P5DG70_PARAD</name>
<accession>A0A2P5DG70</accession>
<evidence type="ECO:0000313" key="1">
    <source>
        <dbReference type="EMBL" id="PON72314.1"/>
    </source>
</evidence>
<comment type="caution">
    <text evidence="1">The sequence shown here is derived from an EMBL/GenBank/DDBJ whole genome shotgun (WGS) entry which is preliminary data.</text>
</comment>
<sequence>MYSDAFLNAHFEVPGEMFSLAMEAKRRGIGGSRSKKNLPMIYGLNCPVWLVVGVGGGVKP</sequence>
<dbReference type="AlphaFoldDB" id="A0A2P5DG70"/>
<evidence type="ECO:0000313" key="2">
    <source>
        <dbReference type="Proteomes" id="UP000237105"/>
    </source>
</evidence>
<gene>
    <name evidence="1" type="ORF">PanWU01x14_067050</name>
</gene>
<dbReference type="STRING" id="3476.A0A2P5DG70"/>